<feature type="transmembrane region" description="Helical" evidence="1">
    <location>
        <begin position="174"/>
        <end position="194"/>
    </location>
</feature>
<organism evidence="2 3">
    <name type="scientific">Rhodobacter xanthinilyticus</name>
    <dbReference type="NCBI Taxonomy" id="1850250"/>
    <lineage>
        <taxon>Bacteria</taxon>
        <taxon>Pseudomonadati</taxon>
        <taxon>Pseudomonadota</taxon>
        <taxon>Alphaproteobacteria</taxon>
        <taxon>Rhodobacterales</taxon>
        <taxon>Rhodobacter group</taxon>
        <taxon>Rhodobacter</taxon>
    </lineage>
</organism>
<evidence type="ECO:0008006" key="4">
    <source>
        <dbReference type="Google" id="ProtNLM"/>
    </source>
</evidence>
<dbReference type="RefSeq" id="WP_071165777.1">
    <property type="nucleotide sequence ID" value="NZ_CP017781.1"/>
</dbReference>
<dbReference type="Proteomes" id="UP000176562">
    <property type="component" value="Chromosome"/>
</dbReference>
<feature type="transmembrane region" description="Helical" evidence="1">
    <location>
        <begin position="12"/>
        <end position="34"/>
    </location>
</feature>
<proteinExistence type="predicted"/>
<dbReference type="KEGG" id="rhp:LPB142_05710"/>
<protein>
    <recommendedName>
        <fullName evidence="4">Nitrate reductase</fullName>
    </recommendedName>
</protein>
<dbReference type="Gene3D" id="1.20.950.20">
    <property type="entry name" value="Transmembrane di-heme cytochromes, Chain C"/>
    <property type="match status" value="1"/>
</dbReference>
<dbReference type="AlphaFoldDB" id="A0A1D9MAI0"/>
<reference evidence="2 3" key="1">
    <citation type="submission" date="2016-10" db="EMBL/GenBank/DDBJ databases">
        <title>Rhodobacter sp. LPB0142, isolated from sea water.</title>
        <authorList>
            <person name="Kim E."/>
            <person name="Yi H."/>
        </authorList>
    </citation>
    <scope>NUCLEOTIDE SEQUENCE [LARGE SCALE GENOMIC DNA]</scope>
    <source>
        <strain evidence="2 3">LPB0142</strain>
    </source>
</reference>
<evidence type="ECO:0000313" key="3">
    <source>
        <dbReference type="Proteomes" id="UP000176562"/>
    </source>
</evidence>
<dbReference type="SUPFAM" id="SSF103501">
    <property type="entry name" value="Respiratory nitrate reductase 1 gamma chain"/>
    <property type="match status" value="1"/>
</dbReference>
<dbReference type="STRING" id="1850250.LPB142_05710"/>
<feature type="transmembrane region" description="Helical" evidence="1">
    <location>
        <begin position="145"/>
        <end position="168"/>
    </location>
</feature>
<feature type="transmembrane region" description="Helical" evidence="1">
    <location>
        <begin position="112"/>
        <end position="133"/>
    </location>
</feature>
<name>A0A1D9MAI0_9RHOB</name>
<gene>
    <name evidence="2" type="ORF">LPB142_05710</name>
</gene>
<dbReference type="EMBL" id="CP017781">
    <property type="protein sequence ID" value="AOZ68876.1"/>
    <property type="molecule type" value="Genomic_DNA"/>
</dbReference>
<evidence type="ECO:0000256" key="1">
    <source>
        <dbReference type="SAM" id="Phobius"/>
    </source>
</evidence>
<dbReference type="InterPro" id="IPR036197">
    <property type="entry name" value="NarG-like_sf"/>
</dbReference>
<keyword evidence="3" id="KW-1185">Reference proteome</keyword>
<keyword evidence="1" id="KW-1133">Transmembrane helix</keyword>
<evidence type="ECO:0000313" key="2">
    <source>
        <dbReference type="EMBL" id="AOZ68876.1"/>
    </source>
</evidence>
<keyword evidence="1" id="KW-0812">Transmembrane</keyword>
<accession>A0A1D9MAI0</accession>
<keyword evidence="1" id="KW-0472">Membrane</keyword>
<sequence>MSLLDFARGPALEWAAVVFMVGMLWRIGGLTLMLRNKVLSKDRTPEPWKGGLRTMFTRFSPAPVFRRKVAFQYIAGWVWHLGFVLVVFFFQLHIQFFKGIVGFGWPALPNGMIVALGAVSLAVLITLLIRRVLNPVLRMISSFDDYASTVITALPFATGLMAFAHIGLAYETMLALHFLSVALLLVWFPFSKLFHVFTVLPSRYALGVKFWRKGVKV</sequence>
<feature type="transmembrane region" description="Helical" evidence="1">
    <location>
        <begin position="70"/>
        <end position="92"/>
    </location>
</feature>